<keyword evidence="2" id="KW-1185">Reference proteome</keyword>
<gene>
    <name evidence="1" type="ORF">I8751_10865</name>
</gene>
<protein>
    <submittedName>
        <fullName evidence="1">Uncharacterized protein</fullName>
    </submittedName>
</protein>
<dbReference type="EMBL" id="JAECZB010000020">
    <property type="protein sequence ID" value="MBH8552860.1"/>
    <property type="molecule type" value="Genomic_DNA"/>
</dbReference>
<evidence type="ECO:0000313" key="2">
    <source>
        <dbReference type="Proteomes" id="UP000599391"/>
    </source>
</evidence>
<dbReference type="AlphaFoldDB" id="A0A8J7KZG0"/>
<sequence>MTEGNQPNDFEKSENENWDWQTETREWSAAATELSCFAIARMKNKDLVEIIDTKRGILKFVCIFRDKAQ</sequence>
<dbReference type="RefSeq" id="WP_214439160.1">
    <property type="nucleotide sequence ID" value="NZ_JAECZB010000020.1"/>
</dbReference>
<proteinExistence type="predicted"/>
<dbReference type="Proteomes" id="UP000599391">
    <property type="component" value="Unassembled WGS sequence"/>
</dbReference>
<reference evidence="1 2" key="1">
    <citation type="journal article" date="2021" name="Int. J. Syst. Evol. Microbiol.">
        <title>Amazonocrinis nigriterrae gen. nov., sp. nov., Atlanticothrix silvestris gen. nov., sp. nov. and Dendronalium phyllosphericum gen. nov., sp. nov., nostocacean cyanobacteria from Brazilian environments.</title>
        <authorList>
            <person name="Alvarenga D.O."/>
            <person name="Andreote A.P.D."/>
            <person name="Branco L.H.Z."/>
            <person name="Delbaje E."/>
            <person name="Cruz R.B."/>
            <person name="Varani A.M."/>
            <person name="Fiore M.F."/>
        </authorList>
    </citation>
    <scope>NUCLEOTIDE SEQUENCE [LARGE SCALE GENOMIC DNA]</scope>
    <source>
        <strain evidence="1 2">CENA357</strain>
    </source>
</reference>
<evidence type="ECO:0000313" key="1">
    <source>
        <dbReference type="EMBL" id="MBH8552860.1"/>
    </source>
</evidence>
<organism evidence="1 2">
    <name type="scientific">Atlanticothrix silvestris CENA357</name>
    <dbReference type="NCBI Taxonomy" id="1725252"/>
    <lineage>
        <taxon>Bacteria</taxon>
        <taxon>Bacillati</taxon>
        <taxon>Cyanobacteriota</taxon>
        <taxon>Cyanophyceae</taxon>
        <taxon>Nostocales</taxon>
        <taxon>Nodulariaceae</taxon>
        <taxon>Atlanticothrix</taxon>
        <taxon>Atlanticothrix silvestris</taxon>
    </lineage>
</organism>
<accession>A0A8J7KZG0</accession>
<name>A0A8J7KZG0_9CYAN</name>
<comment type="caution">
    <text evidence="1">The sequence shown here is derived from an EMBL/GenBank/DDBJ whole genome shotgun (WGS) entry which is preliminary data.</text>
</comment>